<feature type="compositionally biased region" description="Polar residues" evidence="8">
    <location>
        <begin position="360"/>
        <end position="379"/>
    </location>
</feature>
<dbReference type="PANTHER" id="PTHR37984:SF5">
    <property type="entry name" value="PROTEIN NYNRIN-LIKE"/>
    <property type="match status" value="1"/>
</dbReference>
<dbReference type="FunFam" id="3.30.70.270:FF:000020">
    <property type="entry name" value="Transposon Tf2-6 polyprotein-like Protein"/>
    <property type="match status" value="1"/>
</dbReference>
<accession>A0AAD8LF36</accession>
<dbReference type="GO" id="GO:0003676">
    <property type="term" value="F:nucleic acid binding"/>
    <property type="evidence" value="ECO:0007669"/>
    <property type="project" value="InterPro"/>
</dbReference>
<dbReference type="Proteomes" id="UP001229421">
    <property type="component" value="Unassembled WGS sequence"/>
</dbReference>
<dbReference type="CDD" id="cd00303">
    <property type="entry name" value="retropepsin_like"/>
    <property type="match status" value="1"/>
</dbReference>
<dbReference type="InterPro" id="IPR043502">
    <property type="entry name" value="DNA/RNA_pol_sf"/>
</dbReference>
<dbReference type="InterPro" id="IPR041588">
    <property type="entry name" value="Integrase_H2C2"/>
</dbReference>
<dbReference type="Pfam" id="PF03078">
    <property type="entry name" value="ATHILA"/>
    <property type="match status" value="1"/>
</dbReference>
<dbReference type="InterPro" id="IPR000477">
    <property type="entry name" value="RT_dom"/>
</dbReference>
<feature type="region of interest" description="Disordered" evidence="8">
    <location>
        <begin position="503"/>
        <end position="554"/>
    </location>
</feature>
<keyword evidence="11" id="KW-1185">Reference proteome</keyword>
<name>A0AAD8LF36_TARER</name>
<feature type="region of interest" description="Disordered" evidence="8">
    <location>
        <begin position="453"/>
        <end position="489"/>
    </location>
</feature>
<evidence type="ECO:0000256" key="1">
    <source>
        <dbReference type="ARBA" id="ARBA00012493"/>
    </source>
</evidence>
<keyword evidence="6" id="KW-0378">Hydrolase</keyword>
<feature type="region of interest" description="Disordered" evidence="8">
    <location>
        <begin position="2159"/>
        <end position="2184"/>
    </location>
</feature>
<dbReference type="PANTHER" id="PTHR37984">
    <property type="entry name" value="PROTEIN CBG26694"/>
    <property type="match status" value="1"/>
</dbReference>
<evidence type="ECO:0000256" key="7">
    <source>
        <dbReference type="ARBA" id="ARBA00022918"/>
    </source>
</evidence>
<dbReference type="GO" id="GO:0003964">
    <property type="term" value="F:RNA-directed DNA polymerase activity"/>
    <property type="evidence" value="ECO:0007669"/>
    <property type="project" value="UniProtKB-KW"/>
</dbReference>
<feature type="domain" description="Integrase catalytic" evidence="9">
    <location>
        <begin position="1518"/>
        <end position="1681"/>
    </location>
</feature>
<dbReference type="InterPro" id="IPR050951">
    <property type="entry name" value="Retrovirus_Pol_polyprotein"/>
</dbReference>
<dbReference type="InterPro" id="IPR041373">
    <property type="entry name" value="RT_RNaseH"/>
</dbReference>
<evidence type="ECO:0000256" key="6">
    <source>
        <dbReference type="ARBA" id="ARBA00022801"/>
    </source>
</evidence>
<evidence type="ECO:0000313" key="10">
    <source>
        <dbReference type="EMBL" id="KAK1441395.1"/>
    </source>
</evidence>
<evidence type="ECO:0000259" key="9">
    <source>
        <dbReference type="PROSITE" id="PS50994"/>
    </source>
</evidence>
<dbReference type="Pfam" id="PF17917">
    <property type="entry name" value="RT_RNaseH"/>
    <property type="match status" value="1"/>
</dbReference>
<protein>
    <recommendedName>
        <fullName evidence="1">RNA-directed DNA polymerase</fullName>
        <ecNumber evidence="1">2.7.7.49</ecNumber>
    </recommendedName>
</protein>
<feature type="compositionally biased region" description="Gly residues" evidence="8">
    <location>
        <begin position="338"/>
        <end position="348"/>
    </location>
</feature>
<organism evidence="10 11">
    <name type="scientific">Tagetes erecta</name>
    <name type="common">African marigold</name>
    <dbReference type="NCBI Taxonomy" id="13708"/>
    <lineage>
        <taxon>Eukaryota</taxon>
        <taxon>Viridiplantae</taxon>
        <taxon>Streptophyta</taxon>
        <taxon>Embryophyta</taxon>
        <taxon>Tracheophyta</taxon>
        <taxon>Spermatophyta</taxon>
        <taxon>Magnoliopsida</taxon>
        <taxon>eudicotyledons</taxon>
        <taxon>Gunneridae</taxon>
        <taxon>Pentapetalae</taxon>
        <taxon>asterids</taxon>
        <taxon>campanulids</taxon>
        <taxon>Asterales</taxon>
        <taxon>Asteraceae</taxon>
        <taxon>Asteroideae</taxon>
        <taxon>Heliantheae alliance</taxon>
        <taxon>Tageteae</taxon>
        <taxon>Tagetes</taxon>
    </lineage>
</organism>
<dbReference type="SUPFAM" id="SSF53098">
    <property type="entry name" value="Ribonuclease H-like"/>
    <property type="match status" value="1"/>
</dbReference>
<sequence>MPHTRSKGSPPFPESAEPERDLHERYRLLRARLAAIIEEKKVHVPPLFSVMNNRTVHERASDGVTGARSSITRPEVANTNNWQIPSYVMTTITSATQFHGLEEEDAPGHLSRFVRVCDTFNITNVNGDAVYLRLFPFSLSGRAASWLDTLPQDSITTWADLQAKFLKKYYPPSRAARMREQIHSFRMGPDEPYHMAWERFNTLRSRCPQHGLTEWALVEKFYNGLTHETQVMFNTAAGGHIMEKKSVPQCEEMFESFALSEQESPHPKSSTSATRASSSTTRGVYQVSPGSDLAVMMEAVRKDIKDLKMSVNKCEVCRGGHDTIDCPTMSQEQVDFIGGQGRGSGGAFSGSYNPGWRNHPNFSWRSGGNPPGFQQRQPQDSGDVGSGSGSGNSNSSGSELKDIKDLLTTQTQLISQIVNRDQETQQRLKEHDILLRNQQSAFLDLQRSVGEMSKQLSQQSRQSGSFSGSTQTNPNASVKAVTTRSGKGGDKNLEIVEIEEKEEEVDEELEIETPGGGRPSVEPIVTPLASEPPPRETVGKKSEGKKKGPVDDEDYSRCPYPARLLRQKYLRDYGHFLELFKQLKINLPFVEALQHMPKYAKFLKDLLSNKKKLEELSTVTLSERCSAVVQNKLPEKLADPGVFTIPCLFGSSTVNHALADLGASINLMPYSIYKRLGLGDPTPTRMSISLADRSVKYPRGIVENLLVKVDKFVFPVDFVILDMEVDDKVPLILGRPFLRTAKALIDVYDGKITLRVGDETVTFDVSKAMNNSSGQDDSVYFLDAFISQVDRCLDYISGADLLPMEDLDEENQEVEMDVRPEHLMNSPASKPPEFSQAFEVKDDTEGGGKPSVEASPSLELKDLPSHLEYAFLDGEVGLPVIISSQLTKEEKLRLIAVLQAHRQAIAWKLTDIKGISPSFCTHKILMEDEYKPVVQPQRRLNPNMSEVVKKEVLKLLDAGMIYPISDSNWVSPVQVVPKKGGMTVIVSDKNELIPTRTVTGWRVCIDYRRLNDATRKDHFPLPFIDQMLERLAGQQFYCFLDGFSGYFQIPIAPEDQEKTTFTCPFGTFAYRRMPFGLCNAPATFQRCMVAIFQDMMQNSMEVFMDDFSVFGSSFDHCLSNLESMLKRCIETNLMLNWEKCHFMVTEGIVLGHKISREGIEVDRAKIETISKLPPPTNVKSVRSFLGHAGFYRRFIRDFSKITRPMTRLLEKDIPYVFDAECLKAFEFLKEQLTSAPILIAPDWSLPFELMCDASDFAVGAVLGQRKDKHFHPIYYASKTLNDAQENYTTTEKELLAVVFAFDKFRSYLVLSKTVVYTDHQAVRYLFAKKDAKPRLIRWILLLSEFDIEIKDKKGAENVAADHLSRLEDPSRDEIFEENIGDTFPHESLMYVKAEDQGLPWFSDLANYLSEGKVVTGMSSQQRKKFFADANHYIWDAPYLFRLGADRVFRRCVSAEEGREILKHCHEGLTGGHHGPSYTAKKVLDAGFYWPTVFKDAHDLVRSCDACQRTGNISSKNEMPQNPIQVVEVFDVWGIDFMGPFPSSRGHRYIHVAIDYVSKWVEAQALTTNDARVVVAFLRKLFSRFGTPKALISDRGTHFCNAQMERVLARYGVNHRLSTAYHPQTSGQVENANRGIKRILEKTVGANRKDWSNKLDDALWAFRTAFKTPIGTTPFKIVYGKACHLPVELEHRAFWALKAVNLDLSKAGKNRFLQLHELEELRDDAYARSWNYKERTKALHDSRLRGAKEFHTGDKVLLYNSRLKLFPGTQPGIEEKSSWDEDPGDTRRVNTMMRVSRRIWSKSGSNPLLGDTRRLLLQPDMHRGEGSSRAGKRRARQSDDGNRPVHVITRTIRYSAPPIIPQPNDIPIPEEDRVLSRHTFLRFQMGTKELEKCEKFTEIELLRHRTIDWGLMNQLGAQQQISDYFGPRWLGAIQCMDQQYCELTVEFHSTLKYNPSHYHRGDAVSFSLGRQIYEMSVGQFGVAAGFYTEYEIRQPEFDMALRGEDRKDVERTVSQAELGEYWRQISGTGYSSNMVASAIRDPFLKYVHRLLAGTIVGRKGKDKVNNLDLFAMYCLANRREVNLACFLLSSFIRGRKGGPTARLDLGPYVTRIANHLGVFNRYPENHLTQGPVTGVFGLQELRSSGIIEWDDPVRWVAPRQDAQEPPPAGTYAADELQRGAPPHRQRPIHRARHELPQQQYPLREFPPEPFGMESLRDAIFGRFDQQDAYYRAENDRMHERFDQQDAYYRAENVRMHERLDRQDGAIRYVMEQQHIPVPDWFTYPYQGYSPYHGPYGGQGGAGDDDPDE</sequence>
<dbReference type="InterPro" id="IPR001584">
    <property type="entry name" value="Integrase_cat-core"/>
</dbReference>
<dbReference type="InterPro" id="IPR021109">
    <property type="entry name" value="Peptidase_aspartic_dom_sf"/>
</dbReference>
<keyword evidence="7" id="KW-0695">RNA-directed DNA polymerase</keyword>
<dbReference type="InterPro" id="IPR012337">
    <property type="entry name" value="RNaseH-like_sf"/>
</dbReference>
<dbReference type="Pfam" id="PF13650">
    <property type="entry name" value="Asp_protease_2"/>
    <property type="match status" value="1"/>
</dbReference>
<keyword evidence="4" id="KW-0540">Nuclease</keyword>
<comment type="caution">
    <text evidence="10">The sequence shown here is derived from an EMBL/GenBank/DDBJ whole genome shotgun (WGS) entry which is preliminary data.</text>
</comment>
<evidence type="ECO:0000313" key="11">
    <source>
        <dbReference type="Proteomes" id="UP001229421"/>
    </source>
</evidence>
<dbReference type="GO" id="GO:0015074">
    <property type="term" value="P:DNA integration"/>
    <property type="evidence" value="ECO:0007669"/>
    <property type="project" value="InterPro"/>
</dbReference>
<feature type="region of interest" description="Disordered" evidence="8">
    <location>
        <begin position="335"/>
        <end position="399"/>
    </location>
</feature>
<dbReference type="InterPro" id="IPR036397">
    <property type="entry name" value="RNaseH_sf"/>
</dbReference>
<feature type="region of interest" description="Disordered" evidence="8">
    <location>
        <begin position="1"/>
        <end position="20"/>
    </location>
</feature>
<dbReference type="PROSITE" id="PS50994">
    <property type="entry name" value="INTEGRASE"/>
    <property type="match status" value="1"/>
</dbReference>
<dbReference type="Pfam" id="PF00078">
    <property type="entry name" value="RVT_1"/>
    <property type="match status" value="1"/>
</dbReference>
<dbReference type="Gene3D" id="3.10.10.10">
    <property type="entry name" value="HIV Type 1 Reverse Transcriptase, subunit A, domain 1"/>
    <property type="match status" value="1"/>
</dbReference>
<evidence type="ECO:0000256" key="8">
    <source>
        <dbReference type="SAM" id="MobiDB-lite"/>
    </source>
</evidence>
<feature type="compositionally biased region" description="Basic and acidic residues" evidence="8">
    <location>
        <begin position="533"/>
        <end position="550"/>
    </location>
</feature>
<keyword evidence="5" id="KW-0255">Endonuclease</keyword>
<dbReference type="InterPro" id="IPR043128">
    <property type="entry name" value="Rev_trsase/Diguanyl_cyclase"/>
</dbReference>
<evidence type="ECO:0000256" key="5">
    <source>
        <dbReference type="ARBA" id="ARBA00022759"/>
    </source>
</evidence>
<dbReference type="Pfam" id="PF03732">
    <property type="entry name" value="Retrotrans_gag"/>
    <property type="match status" value="1"/>
</dbReference>
<feature type="compositionally biased region" description="Polar residues" evidence="8">
    <location>
        <begin position="472"/>
        <end position="485"/>
    </location>
</feature>
<feature type="region of interest" description="Disordered" evidence="8">
    <location>
        <begin position="1817"/>
        <end position="1843"/>
    </location>
</feature>
<proteinExistence type="predicted"/>
<dbReference type="CDD" id="cd09274">
    <property type="entry name" value="RNase_HI_RT_Ty3"/>
    <property type="match status" value="1"/>
</dbReference>
<evidence type="ECO:0000256" key="3">
    <source>
        <dbReference type="ARBA" id="ARBA00022695"/>
    </source>
</evidence>
<dbReference type="Gene3D" id="1.10.340.70">
    <property type="match status" value="1"/>
</dbReference>
<dbReference type="Pfam" id="PF00665">
    <property type="entry name" value="rve"/>
    <property type="match status" value="1"/>
</dbReference>
<dbReference type="SUPFAM" id="SSF56672">
    <property type="entry name" value="DNA/RNA polymerases"/>
    <property type="match status" value="1"/>
</dbReference>
<dbReference type="EC" id="2.7.7.49" evidence="1"/>
<dbReference type="Gene3D" id="2.40.70.10">
    <property type="entry name" value="Acid Proteases"/>
    <property type="match status" value="1"/>
</dbReference>
<feature type="compositionally biased region" description="Low complexity" evidence="8">
    <location>
        <begin position="453"/>
        <end position="471"/>
    </location>
</feature>
<dbReference type="InterPro" id="IPR005162">
    <property type="entry name" value="Retrotrans_gag_dom"/>
</dbReference>
<evidence type="ECO:0000256" key="4">
    <source>
        <dbReference type="ARBA" id="ARBA00022722"/>
    </source>
</evidence>
<gene>
    <name evidence="10" type="ORF">QVD17_07245</name>
</gene>
<feature type="compositionally biased region" description="Low complexity" evidence="8">
    <location>
        <begin position="269"/>
        <end position="282"/>
    </location>
</feature>
<dbReference type="InterPro" id="IPR004312">
    <property type="entry name" value="ATHILA_Orf1_C"/>
</dbReference>
<dbReference type="Gene3D" id="3.30.420.10">
    <property type="entry name" value="Ribonuclease H-like superfamily/Ribonuclease H"/>
    <property type="match status" value="1"/>
</dbReference>
<evidence type="ECO:0000256" key="2">
    <source>
        <dbReference type="ARBA" id="ARBA00022679"/>
    </source>
</evidence>
<keyword evidence="3" id="KW-0548">Nucleotidyltransferase</keyword>
<reference evidence="10" key="1">
    <citation type="journal article" date="2023" name="bioRxiv">
        <title>Improved chromosome-level genome assembly for marigold (Tagetes erecta).</title>
        <authorList>
            <person name="Jiang F."/>
            <person name="Yuan L."/>
            <person name="Wang S."/>
            <person name="Wang H."/>
            <person name="Xu D."/>
            <person name="Wang A."/>
            <person name="Fan W."/>
        </authorList>
    </citation>
    <scope>NUCLEOTIDE SEQUENCE</scope>
    <source>
        <strain evidence="10">WSJ</strain>
        <tissue evidence="10">Leaf</tissue>
    </source>
</reference>
<dbReference type="Gene3D" id="3.30.70.270">
    <property type="match status" value="2"/>
</dbReference>
<dbReference type="GO" id="GO:0016787">
    <property type="term" value="F:hydrolase activity"/>
    <property type="evidence" value="ECO:0007669"/>
    <property type="project" value="UniProtKB-KW"/>
</dbReference>
<dbReference type="CDD" id="cd01647">
    <property type="entry name" value="RT_LTR"/>
    <property type="match status" value="1"/>
</dbReference>
<dbReference type="Pfam" id="PF17921">
    <property type="entry name" value="Integrase_H2C2"/>
    <property type="match status" value="1"/>
</dbReference>
<dbReference type="GO" id="GO:0004519">
    <property type="term" value="F:endonuclease activity"/>
    <property type="evidence" value="ECO:0007669"/>
    <property type="project" value="UniProtKB-KW"/>
</dbReference>
<dbReference type="EMBL" id="JAUHHV010000001">
    <property type="protein sequence ID" value="KAK1441395.1"/>
    <property type="molecule type" value="Genomic_DNA"/>
</dbReference>
<keyword evidence="2" id="KW-0808">Transferase</keyword>
<feature type="region of interest" description="Disordered" evidence="8">
    <location>
        <begin position="258"/>
        <end position="285"/>
    </location>
</feature>